<gene>
    <name evidence="2" type="ORF">E2C01_091728</name>
</gene>
<protein>
    <submittedName>
        <fullName evidence="2">Uncharacterized protein</fullName>
    </submittedName>
</protein>
<evidence type="ECO:0000256" key="1">
    <source>
        <dbReference type="SAM" id="MobiDB-lite"/>
    </source>
</evidence>
<comment type="caution">
    <text evidence="2">The sequence shown here is derived from an EMBL/GenBank/DDBJ whole genome shotgun (WGS) entry which is preliminary data.</text>
</comment>
<evidence type="ECO:0000313" key="3">
    <source>
        <dbReference type="Proteomes" id="UP000324222"/>
    </source>
</evidence>
<evidence type="ECO:0000313" key="2">
    <source>
        <dbReference type="EMBL" id="MPC96466.1"/>
    </source>
</evidence>
<feature type="region of interest" description="Disordered" evidence="1">
    <location>
        <begin position="22"/>
        <end position="45"/>
    </location>
</feature>
<keyword evidence="3" id="KW-1185">Reference proteome</keyword>
<accession>A0A5B7JQ55</accession>
<sequence>MKEMQATCYDYEDSLKECTEKVQDREDKVENGMDESKLKELRNPWKQEQEEEKVKFSEVVQDSTQELDKEVEEIIRLGRFSEGDKRPMKVRMIRKGNLADDT</sequence>
<dbReference type="Proteomes" id="UP000324222">
    <property type="component" value="Unassembled WGS sequence"/>
</dbReference>
<name>A0A5B7JQ55_PORTR</name>
<proteinExistence type="predicted"/>
<reference evidence="2 3" key="1">
    <citation type="submission" date="2019-05" db="EMBL/GenBank/DDBJ databases">
        <title>Another draft genome of Portunus trituberculatus and its Hox gene families provides insights of decapod evolution.</title>
        <authorList>
            <person name="Jeong J.-H."/>
            <person name="Song I."/>
            <person name="Kim S."/>
            <person name="Choi T."/>
            <person name="Kim D."/>
            <person name="Ryu S."/>
            <person name="Kim W."/>
        </authorList>
    </citation>
    <scope>NUCLEOTIDE SEQUENCE [LARGE SCALE GENOMIC DNA]</scope>
    <source>
        <tissue evidence="2">Muscle</tissue>
    </source>
</reference>
<organism evidence="2 3">
    <name type="scientific">Portunus trituberculatus</name>
    <name type="common">Swimming crab</name>
    <name type="synonym">Neptunus trituberculatus</name>
    <dbReference type="NCBI Taxonomy" id="210409"/>
    <lineage>
        <taxon>Eukaryota</taxon>
        <taxon>Metazoa</taxon>
        <taxon>Ecdysozoa</taxon>
        <taxon>Arthropoda</taxon>
        <taxon>Crustacea</taxon>
        <taxon>Multicrustacea</taxon>
        <taxon>Malacostraca</taxon>
        <taxon>Eumalacostraca</taxon>
        <taxon>Eucarida</taxon>
        <taxon>Decapoda</taxon>
        <taxon>Pleocyemata</taxon>
        <taxon>Brachyura</taxon>
        <taxon>Eubrachyura</taxon>
        <taxon>Portunoidea</taxon>
        <taxon>Portunidae</taxon>
        <taxon>Portuninae</taxon>
        <taxon>Portunus</taxon>
    </lineage>
</organism>
<dbReference type="EMBL" id="VSRR010106072">
    <property type="protein sequence ID" value="MPC96466.1"/>
    <property type="molecule type" value="Genomic_DNA"/>
</dbReference>
<dbReference type="AlphaFoldDB" id="A0A5B7JQ55"/>